<reference evidence="3 4" key="1">
    <citation type="submission" date="2020-01" db="EMBL/GenBank/DDBJ databases">
        <title>Sphingomonas sp. C33 whole genome sequece.</title>
        <authorList>
            <person name="Park C."/>
        </authorList>
    </citation>
    <scope>NUCLEOTIDE SEQUENCE [LARGE SCALE GENOMIC DNA]</scope>
    <source>
        <strain evidence="3 4">C33</strain>
    </source>
</reference>
<dbReference type="RefSeq" id="WP_160591792.1">
    <property type="nucleotide sequence ID" value="NZ_CP047895.1"/>
</dbReference>
<sequence length="258" mass="26789">MDRAERLGLGIAAGGHVLAIGLLSIGFFAAPLPLTADRPPVEVQFVEDVGLEAATPDPAKTQPATSIAPELGQPEPAAEPVAAPAPRPDAPAPRPRAADKPAPAKAATETAKPPRKPAEASAAAPPKGARLGPDFLKGIAEKASASRSTATDAPIGPKEQGALAAELIRQLKPHWKPPSGADVDRLRVTIVANLSEDGAIVGELRVIGPSGVTASNRAQADVFVERALAAVRRAAPYRLPKQYYAAWRVIRPQLYEGL</sequence>
<accession>A0A7Z2NUY1</accession>
<keyword evidence="2" id="KW-0812">Transmembrane</keyword>
<feature type="transmembrane region" description="Helical" evidence="2">
    <location>
        <begin position="7"/>
        <end position="30"/>
    </location>
</feature>
<dbReference type="AlphaFoldDB" id="A0A7Z2NUY1"/>
<feature type="compositionally biased region" description="Low complexity" evidence="1">
    <location>
        <begin position="119"/>
        <end position="129"/>
    </location>
</feature>
<evidence type="ECO:0000313" key="3">
    <source>
        <dbReference type="EMBL" id="QHL90017.1"/>
    </source>
</evidence>
<evidence type="ECO:0000256" key="1">
    <source>
        <dbReference type="SAM" id="MobiDB-lite"/>
    </source>
</evidence>
<evidence type="ECO:0000313" key="4">
    <source>
        <dbReference type="Proteomes" id="UP000464468"/>
    </source>
</evidence>
<feature type="compositionally biased region" description="Low complexity" evidence="1">
    <location>
        <begin position="100"/>
        <end position="111"/>
    </location>
</feature>
<keyword evidence="2" id="KW-1133">Transmembrane helix</keyword>
<name>A0A7Z2NUY1_9SPHN</name>
<dbReference type="KEGG" id="schy:GVO57_03190"/>
<proteinExistence type="predicted"/>
<evidence type="ECO:0000256" key="2">
    <source>
        <dbReference type="SAM" id="Phobius"/>
    </source>
</evidence>
<gene>
    <name evidence="3" type="ORF">GVO57_03190</name>
</gene>
<dbReference type="Gene3D" id="3.30.1150.10">
    <property type="match status" value="1"/>
</dbReference>
<protein>
    <submittedName>
        <fullName evidence="3">Cell envelope biogenesis protein TolA</fullName>
    </submittedName>
</protein>
<keyword evidence="2" id="KW-0472">Membrane</keyword>
<dbReference type="Proteomes" id="UP000464468">
    <property type="component" value="Chromosome"/>
</dbReference>
<feature type="compositionally biased region" description="Pro residues" evidence="1">
    <location>
        <begin position="83"/>
        <end position="94"/>
    </location>
</feature>
<feature type="region of interest" description="Disordered" evidence="1">
    <location>
        <begin position="54"/>
        <end position="134"/>
    </location>
</feature>
<organism evidence="3 4">
    <name type="scientific">Sphingomonas changnyeongensis</name>
    <dbReference type="NCBI Taxonomy" id="2698679"/>
    <lineage>
        <taxon>Bacteria</taxon>
        <taxon>Pseudomonadati</taxon>
        <taxon>Pseudomonadota</taxon>
        <taxon>Alphaproteobacteria</taxon>
        <taxon>Sphingomonadales</taxon>
        <taxon>Sphingomonadaceae</taxon>
        <taxon>Sphingomonas</taxon>
    </lineage>
</organism>
<keyword evidence="4" id="KW-1185">Reference proteome</keyword>
<dbReference type="EMBL" id="CP047895">
    <property type="protein sequence ID" value="QHL90017.1"/>
    <property type="molecule type" value="Genomic_DNA"/>
</dbReference>